<sequence length="389" mass="43729">MGKNKFKKKPGSSLVERRQRLRDASNEIKIENKGKKTVTYSVDQLLNKAEECIDRFEYEVAQKFCQRALEIEPDNVHALETSGTLLLEVGNLEAAKHCFGRAVEVCPEQGYSKYMNLGQLLEGEHSVQCYQKGIELMVKEKQQQQAEEVAAACGGGQHVSDRDVSSAYLSVAEVYMTDLCFSENAEDKCKENIEKAIAADTQNPEALQTMSNFMLSKDDKEEARKMIKKSVELWLPPASSKEGAELAGNGAESDEGVMEPSTQLPYDSRKSAAKILIEVEEYDLTGEVLDNLLEENDEDPELWYLHGWTNYLRGEDYKGNARYYLNKTKKVYMKSKCQDIELMKHVEELLQELGPGDEGDVDSDAEDSPVGEAGDLEQEIQSADEDMEQ</sequence>
<dbReference type="PANTHER" id="PTHR28654">
    <property type="entry name" value="AXIN INTERACTOR, DORSALIZATION-ASSOCIATED PROTEIN"/>
    <property type="match status" value="1"/>
</dbReference>
<dbReference type="CDD" id="cd24142">
    <property type="entry name" value="ACL4-like"/>
    <property type="match status" value="1"/>
</dbReference>
<protein>
    <recommendedName>
        <fullName evidence="5">Assembly chaperone of rpl4</fullName>
    </recommendedName>
</protein>
<dbReference type="GO" id="GO:0035091">
    <property type="term" value="F:phosphatidylinositol binding"/>
    <property type="evidence" value="ECO:0007669"/>
    <property type="project" value="TreeGrafter"/>
</dbReference>
<dbReference type="PROSITE" id="PS50005">
    <property type="entry name" value="TPR"/>
    <property type="match status" value="1"/>
</dbReference>
<feature type="region of interest" description="Disordered" evidence="2">
    <location>
        <begin position="240"/>
        <end position="264"/>
    </location>
</feature>
<keyword evidence="4" id="KW-1185">Reference proteome</keyword>
<dbReference type="SUPFAM" id="SSF48452">
    <property type="entry name" value="TPR-like"/>
    <property type="match status" value="1"/>
</dbReference>
<proteinExistence type="predicted"/>
<organism evidence="3 4">
    <name type="scientific">Potamilus streckersoni</name>
    <dbReference type="NCBI Taxonomy" id="2493646"/>
    <lineage>
        <taxon>Eukaryota</taxon>
        <taxon>Metazoa</taxon>
        <taxon>Spiralia</taxon>
        <taxon>Lophotrochozoa</taxon>
        <taxon>Mollusca</taxon>
        <taxon>Bivalvia</taxon>
        <taxon>Autobranchia</taxon>
        <taxon>Heteroconchia</taxon>
        <taxon>Palaeoheterodonta</taxon>
        <taxon>Unionida</taxon>
        <taxon>Unionoidea</taxon>
        <taxon>Unionidae</taxon>
        <taxon>Ambleminae</taxon>
        <taxon>Lampsilini</taxon>
        <taxon>Potamilus</taxon>
    </lineage>
</organism>
<keyword evidence="1" id="KW-0802">TPR repeat</keyword>
<feature type="repeat" description="TPR" evidence="1">
    <location>
        <begin position="76"/>
        <end position="109"/>
    </location>
</feature>
<dbReference type="Gene3D" id="1.25.40.10">
    <property type="entry name" value="Tetratricopeptide repeat domain"/>
    <property type="match status" value="2"/>
</dbReference>
<reference evidence="3" key="3">
    <citation type="submission" date="2023-05" db="EMBL/GenBank/DDBJ databases">
        <authorList>
            <person name="Smith C.H."/>
        </authorList>
    </citation>
    <scope>NUCLEOTIDE SEQUENCE</scope>
    <source>
        <strain evidence="3">CHS0354</strain>
        <tissue evidence="3">Mantle</tissue>
    </source>
</reference>
<feature type="compositionally biased region" description="Acidic residues" evidence="2">
    <location>
        <begin position="355"/>
        <end position="389"/>
    </location>
</feature>
<dbReference type="PANTHER" id="PTHR28654:SF1">
    <property type="entry name" value="AXIN INTERACTOR, DORSALIZATION-ASSOCIATED PROTEIN"/>
    <property type="match status" value="1"/>
</dbReference>
<evidence type="ECO:0000256" key="1">
    <source>
        <dbReference type="PROSITE-ProRule" id="PRU00339"/>
    </source>
</evidence>
<dbReference type="SMART" id="SM00028">
    <property type="entry name" value="TPR"/>
    <property type="match status" value="2"/>
</dbReference>
<gene>
    <name evidence="3" type="ORF">CHS0354_032762</name>
</gene>
<reference evidence="3" key="1">
    <citation type="journal article" date="2021" name="Genome Biol. Evol.">
        <title>A High-Quality Reference Genome for a Parasitic Bivalve with Doubly Uniparental Inheritance (Bivalvia: Unionida).</title>
        <authorList>
            <person name="Smith C.H."/>
        </authorList>
    </citation>
    <scope>NUCLEOTIDE SEQUENCE</scope>
    <source>
        <strain evidence="3">CHS0354</strain>
    </source>
</reference>
<feature type="region of interest" description="Disordered" evidence="2">
    <location>
        <begin position="350"/>
        <end position="389"/>
    </location>
</feature>
<reference evidence="3" key="2">
    <citation type="journal article" date="2021" name="Genome Biol. Evol.">
        <title>Developing a high-quality reference genome for a parasitic bivalve with doubly uniparental inheritance (Bivalvia: Unionida).</title>
        <authorList>
            <person name="Smith C.H."/>
        </authorList>
    </citation>
    <scope>NUCLEOTIDE SEQUENCE</scope>
    <source>
        <strain evidence="3">CHS0354</strain>
        <tissue evidence="3">Mantle</tissue>
    </source>
</reference>
<evidence type="ECO:0000313" key="3">
    <source>
        <dbReference type="EMBL" id="KAK3581859.1"/>
    </source>
</evidence>
<dbReference type="InterPro" id="IPR019734">
    <property type="entry name" value="TPR_rpt"/>
</dbReference>
<dbReference type="Proteomes" id="UP001195483">
    <property type="component" value="Unassembled WGS sequence"/>
</dbReference>
<name>A0AAE0RYC8_9BIVA</name>
<dbReference type="InterPro" id="IPR011990">
    <property type="entry name" value="TPR-like_helical_dom_sf"/>
</dbReference>
<accession>A0AAE0RYC8</accession>
<dbReference type="GO" id="GO:0048264">
    <property type="term" value="P:determination of ventral identity"/>
    <property type="evidence" value="ECO:0007669"/>
    <property type="project" value="TreeGrafter"/>
</dbReference>
<evidence type="ECO:0000313" key="4">
    <source>
        <dbReference type="Proteomes" id="UP001195483"/>
    </source>
</evidence>
<dbReference type="GO" id="GO:0016020">
    <property type="term" value="C:membrane"/>
    <property type="evidence" value="ECO:0007669"/>
    <property type="project" value="TreeGrafter"/>
</dbReference>
<evidence type="ECO:0008006" key="5">
    <source>
        <dbReference type="Google" id="ProtNLM"/>
    </source>
</evidence>
<evidence type="ECO:0000256" key="2">
    <source>
        <dbReference type="SAM" id="MobiDB-lite"/>
    </source>
</evidence>
<dbReference type="AlphaFoldDB" id="A0AAE0RYC8"/>
<dbReference type="EMBL" id="JAEAOA010001932">
    <property type="protein sequence ID" value="KAK3581859.1"/>
    <property type="molecule type" value="Genomic_DNA"/>
</dbReference>
<comment type="caution">
    <text evidence="3">The sequence shown here is derived from an EMBL/GenBank/DDBJ whole genome shotgun (WGS) entry which is preliminary data.</text>
</comment>